<evidence type="ECO:0000313" key="1">
    <source>
        <dbReference type="EMBL" id="CAF2155520.1"/>
    </source>
</evidence>
<keyword evidence="3" id="KW-1185">Reference proteome</keyword>
<dbReference type="EMBL" id="CAJOBG010045673">
    <property type="protein sequence ID" value="CAF4446074.1"/>
    <property type="molecule type" value="Genomic_DNA"/>
</dbReference>
<protein>
    <submittedName>
        <fullName evidence="2">Uncharacterized protein</fullName>
    </submittedName>
</protein>
<dbReference type="AlphaFoldDB" id="A0A820S8C4"/>
<organism evidence="2 3">
    <name type="scientific">Rotaria magnacalcarata</name>
    <dbReference type="NCBI Taxonomy" id="392030"/>
    <lineage>
        <taxon>Eukaryota</taxon>
        <taxon>Metazoa</taxon>
        <taxon>Spiralia</taxon>
        <taxon>Gnathifera</taxon>
        <taxon>Rotifera</taxon>
        <taxon>Eurotatoria</taxon>
        <taxon>Bdelloidea</taxon>
        <taxon>Philodinida</taxon>
        <taxon>Philodinidae</taxon>
        <taxon>Rotaria</taxon>
    </lineage>
</organism>
<reference evidence="2" key="1">
    <citation type="submission" date="2021-02" db="EMBL/GenBank/DDBJ databases">
        <authorList>
            <person name="Nowell W R."/>
        </authorList>
    </citation>
    <scope>NUCLEOTIDE SEQUENCE</scope>
</reference>
<proteinExistence type="predicted"/>
<feature type="non-terminal residue" evidence="2">
    <location>
        <position position="1"/>
    </location>
</feature>
<dbReference type="EMBL" id="CAJNRF010014180">
    <property type="protein sequence ID" value="CAF2155520.1"/>
    <property type="molecule type" value="Genomic_DNA"/>
</dbReference>
<evidence type="ECO:0000313" key="2">
    <source>
        <dbReference type="EMBL" id="CAF4446074.1"/>
    </source>
</evidence>
<sequence length="45" mass="5245">SNASFEYTIDQTKHSLSNLRITFKVILPSSYDHNDDNAWQKAQLF</sequence>
<dbReference type="Proteomes" id="UP000663866">
    <property type="component" value="Unassembled WGS sequence"/>
</dbReference>
<dbReference type="Proteomes" id="UP000663856">
    <property type="component" value="Unassembled WGS sequence"/>
</dbReference>
<gene>
    <name evidence="2" type="ORF">OVN521_LOCUS37593</name>
    <name evidence="1" type="ORF">WKI299_LOCUS31180</name>
</gene>
<name>A0A820S8C4_9BILA</name>
<comment type="caution">
    <text evidence="2">The sequence shown here is derived from an EMBL/GenBank/DDBJ whole genome shotgun (WGS) entry which is preliminary data.</text>
</comment>
<evidence type="ECO:0000313" key="3">
    <source>
        <dbReference type="Proteomes" id="UP000663866"/>
    </source>
</evidence>
<accession>A0A820S8C4</accession>